<dbReference type="eggNOG" id="KOG4030">
    <property type="taxonomic scope" value="Eukaryota"/>
</dbReference>
<gene>
    <name evidence="3" type="ORF">SARC_01659</name>
</gene>
<dbReference type="GeneID" id="25902163"/>
<evidence type="ECO:0000256" key="1">
    <source>
        <dbReference type="ARBA" id="ARBA00021772"/>
    </source>
</evidence>
<dbReference type="PANTHER" id="PTHR20951:SF2">
    <property type="entry name" value="SPRY DOMAIN-CONTAINING PROTEIN 7"/>
    <property type="match status" value="1"/>
</dbReference>
<evidence type="ECO:0000259" key="2">
    <source>
        <dbReference type="PROSITE" id="PS50188"/>
    </source>
</evidence>
<dbReference type="PANTHER" id="PTHR20951">
    <property type="entry name" value="C13ORF1 PROTEIN-RELATED"/>
    <property type="match status" value="1"/>
</dbReference>
<dbReference type="Proteomes" id="UP000054560">
    <property type="component" value="Unassembled WGS sequence"/>
</dbReference>
<proteinExistence type="predicted"/>
<dbReference type="Gene3D" id="2.60.120.920">
    <property type="match status" value="1"/>
</dbReference>
<dbReference type="RefSeq" id="XP_014160083.1">
    <property type="nucleotide sequence ID" value="XM_014304608.1"/>
</dbReference>
<dbReference type="InterPro" id="IPR013320">
    <property type="entry name" value="ConA-like_dom_sf"/>
</dbReference>
<dbReference type="CDD" id="cd12880">
    <property type="entry name" value="SPRYD7"/>
    <property type="match status" value="1"/>
</dbReference>
<name>A0A0L0GBB4_9EUKA</name>
<dbReference type="InterPro" id="IPR035766">
    <property type="entry name" value="SPRYD7"/>
</dbReference>
<keyword evidence="4" id="KW-1185">Reference proteome</keyword>
<dbReference type="InterPro" id="IPR003877">
    <property type="entry name" value="SPRY_dom"/>
</dbReference>
<accession>A0A0L0GBB4</accession>
<dbReference type="PROSITE" id="PS50188">
    <property type="entry name" value="B302_SPRY"/>
    <property type="match status" value="1"/>
</dbReference>
<dbReference type="AlphaFoldDB" id="A0A0L0GBB4"/>
<feature type="domain" description="B30.2/SPRY" evidence="2">
    <location>
        <begin position="1"/>
        <end position="178"/>
    </location>
</feature>
<reference evidence="3 4" key="1">
    <citation type="submission" date="2011-02" db="EMBL/GenBank/DDBJ databases">
        <title>The Genome Sequence of Sphaeroforma arctica JP610.</title>
        <authorList>
            <consortium name="The Broad Institute Genome Sequencing Platform"/>
            <person name="Russ C."/>
            <person name="Cuomo C."/>
            <person name="Young S.K."/>
            <person name="Zeng Q."/>
            <person name="Gargeya S."/>
            <person name="Alvarado L."/>
            <person name="Berlin A."/>
            <person name="Chapman S.B."/>
            <person name="Chen Z."/>
            <person name="Freedman E."/>
            <person name="Gellesch M."/>
            <person name="Goldberg J."/>
            <person name="Griggs A."/>
            <person name="Gujja S."/>
            <person name="Heilman E."/>
            <person name="Heiman D."/>
            <person name="Howarth C."/>
            <person name="Mehta T."/>
            <person name="Neiman D."/>
            <person name="Pearson M."/>
            <person name="Roberts A."/>
            <person name="Saif S."/>
            <person name="Shea T."/>
            <person name="Shenoy N."/>
            <person name="Sisk P."/>
            <person name="Stolte C."/>
            <person name="Sykes S."/>
            <person name="White J."/>
            <person name="Yandava C."/>
            <person name="Burger G."/>
            <person name="Gray M.W."/>
            <person name="Holland P.W.H."/>
            <person name="King N."/>
            <person name="Lang F.B.F."/>
            <person name="Roger A.J."/>
            <person name="Ruiz-Trillo I."/>
            <person name="Haas B."/>
            <person name="Nusbaum C."/>
            <person name="Birren B."/>
        </authorList>
    </citation>
    <scope>NUCLEOTIDE SEQUENCE [LARGE SCALE GENOMIC DNA]</scope>
    <source>
        <strain evidence="3 4">JP610</strain>
    </source>
</reference>
<dbReference type="Pfam" id="PF00622">
    <property type="entry name" value="SPRY"/>
    <property type="match status" value="1"/>
</dbReference>
<evidence type="ECO:0000313" key="4">
    <source>
        <dbReference type="Proteomes" id="UP000054560"/>
    </source>
</evidence>
<dbReference type="SUPFAM" id="SSF49899">
    <property type="entry name" value="Concanavalin A-like lectins/glucanases"/>
    <property type="match status" value="1"/>
</dbReference>
<protein>
    <recommendedName>
        <fullName evidence="1">SPRY domain-containing protein 7</fullName>
    </recommendedName>
</protein>
<organism evidence="3 4">
    <name type="scientific">Sphaeroforma arctica JP610</name>
    <dbReference type="NCBI Taxonomy" id="667725"/>
    <lineage>
        <taxon>Eukaryota</taxon>
        <taxon>Ichthyosporea</taxon>
        <taxon>Ichthyophonida</taxon>
        <taxon>Sphaeroforma</taxon>
    </lineage>
</organism>
<dbReference type="InterPro" id="IPR043136">
    <property type="entry name" value="B30.2/SPRY_sf"/>
</dbReference>
<dbReference type="SMART" id="SM00449">
    <property type="entry name" value="SPRY"/>
    <property type="match status" value="1"/>
</dbReference>
<sequence length="191" mass="21176">MGICCGRPSEEEEERMRMEALPKVLIDENYKGPNVVVDGGLCVRGRGAALANGPLVQDQSYWEVKVKSGGSWGLGVSLRTEDLKSVPLGQGNQSWVFRNDGEIYHCGEAYTQYADKIAVKEGDVIGCSYDHVDLHFYINGKQLECSVMTVRGKVYPSVYVDNGAVLDCEFTNFAHPPPRGYSRIMFEQSLL</sequence>
<dbReference type="OrthoDB" id="40953at2759"/>
<dbReference type="EMBL" id="KQ241664">
    <property type="protein sequence ID" value="KNC86181.1"/>
    <property type="molecule type" value="Genomic_DNA"/>
</dbReference>
<dbReference type="InterPro" id="IPR001870">
    <property type="entry name" value="B30.2/SPRY"/>
</dbReference>
<evidence type="ECO:0000313" key="3">
    <source>
        <dbReference type="EMBL" id="KNC86181.1"/>
    </source>
</evidence>